<evidence type="ECO:0000313" key="3">
    <source>
        <dbReference type="Proteomes" id="UP000318995"/>
    </source>
</evidence>
<accession>A0A5C5WBT0</accession>
<sequence length="140" mass="15549">MKKLAPFAALIAAFAVGTFGFAPSIVIAAPLPVLEECDGGDTECSVFNEEDTEWRLEEEQGDAERPALEEQAEAEAERSWLDDAEGDDAECQTFDEGDDDSQSRRFDETDEGDEECRVFDDEDGTDSYLLDDEEDDSDEE</sequence>
<feature type="compositionally biased region" description="Acidic residues" evidence="1">
    <location>
        <begin position="82"/>
        <end position="100"/>
    </location>
</feature>
<evidence type="ECO:0000256" key="1">
    <source>
        <dbReference type="SAM" id="MobiDB-lite"/>
    </source>
</evidence>
<dbReference type="Proteomes" id="UP000318995">
    <property type="component" value="Unassembled WGS sequence"/>
</dbReference>
<reference evidence="2 3" key="1">
    <citation type="submission" date="2019-02" db="EMBL/GenBank/DDBJ databases">
        <title>Deep-cultivation of Planctomycetes and their phenomic and genomic characterization uncovers novel biology.</title>
        <authorList>
            <person name="Wiegand S."/>
            <person name="Jogler M."/>
            <person name="Boedeker C."/>
            <person name="Pinto D."/>
            <person name="Vollmers J."/>
            <person name="Rivas-Marin E."/>
            <person name="Kohn T."/>
            <person name="Peeters S.H."/>
            <person name="Heuer A."/>
            <person name="Rast P."/>
            <person name="Oberbeckmann S."/>
            <person name="Bunk B."/>
            <person name="Jeske O."/>
            <person name="Meyerdierks A."/>
            <person name="Storesund J.E."/>
            <person name="Kallscheuer N."/>
            <person name="Luecker S."/>
            <person name="Lage O.M."/>
            <person name="Pohl T."/>
            <person name="Merkel B.J."/>
            <person name="Hornburger P."/>
            <person name="Mueller R.-W."/>
            <person name="Bruemmer F."/>
            <person name="Labrenz M."/>
            <person name="Spormann A.M."/>
            <person name="Op Den Camp H."/>
            <person name="Overmann J."/>
            <person name="Amann R."/>
            <person name="Jetten M.S.M."/>
            <person name="Mascher T."/>
            <person name="Medema M.H."/>
            <person name="Devos D.P."/>
            <person name="Kaster A.-K."/>
            <person name="Ovreas L."/>
            <person name="Rohde M."/>
            <person name="Galperin M.Y."/>
            <person name="Jogler C."/>
        </authorList>
    </citation>
    <scope>NUCLEOTIDE SEQUENCE [LARGE SCALE GENOMIC DNA]</scope>
    <source>
        <strain evidence="2 3">Pla111</strain>
    </source>
</reference>
<organism evidence="2 3">
    <name type="scientific">Botrimarina hoheduenensis</name>
    <dbReference type="NCBI Taxonomy" id="2528000"/>
    <lineage>
        <taxon>Bacteria</taxon>
        <taxon>Pseudomonadati</taxon>
        <taxon>Planctomycetota</taxon>
        <taxon>Planctomycetia</taxon>
        <taxon>Pirellulales</taxon>
        <taxon>Lacipirellulaceae</taxon>
        <taxon>Botrimarina</taxon>
    </lineage>
</organism>
<name>A0A5C5WBT0_9BACT</name>
<comment type="caution">
    <text evidence="2">The sequence shown here is derived from an EMBL/GenBank/DDBJ whole genome shotgun (WGS) entry which is preliminary data.</text>
</comment>
<keyword evidence="3" id="KW-1185">Reference proteome</keyword>
<evidence type="ECO:0000313" key="2">
    <source>
        <dbReference type="EMBL" id="TWT48366.1"/>
    </source>
</evidence>
<feature type="region of interest" description="Disordered" evidence="1">
    <location>
        <begin position="51"/>
        <end position="140"/>
    </location>
</feature>
<gene>
    <name evidence="2" type="ORF">Pla111_01290</name>
</gene>
<proteinExistence type="predicted"/>
<protein>
    <submittedName>
        <fullName evidence="2">Uncharacterized protein</fullName>
    </submittedName>
</protein>
<feature type="compositionally biased region" description="Acidic residues" evidence="1">
    <location>
        <begin position="108"/>
        <end position="140"/>
    </location>
</feature>
<feature type="compositionally biased region" description="Basic and acidic residues" evidence="1">
    <location>
        <begin position="53"/>
        <end position="68"/>
    </location>
</feature>
<dbReference type="AlphaFoldDB" id="A0A5C5WBT0"/>
<dbReference type="EMBL" id="SJPH01000001">
    <property type="protein sequence ID" value="TWT48366.1"/>
    <property type="molecule type" value="Genomic_DNA"/>
</dbReference>
<dbReference type="RefSeq" id="WP_146570386.1">
    <property type="nucleotide sequence ID" value="NZ_SJPH01000001.1"/>
</dbReference>